<dbReference type="AlphaFoldDB" id="A0A7C4U093"/>
<evidence type="ECO:0000256" key="1">
    <source>
        <dbReference type="ARBA" id="ARBA00023125"/>
    </source>
</evidence>
<comment type="caution">
    <text evidence="3">The sequence shown here is derived from an EMBL/GenBank/DDBJ whole genome shotgun (WGS) entry which is preliminary data.</text>
</comment>
<reference evidence="3" key="1">
    <citation type="journal article" date="2020" name="mSystems">
        <title>Genome- and Community-Level Interaction Insights into Carbon Utilization and Element Cycling Functions of Hydrothermarchaeota in Hydrothermal Sediment.</title>
        <authorList>
            <person name="Zhou Z."/>
            <person name="Liu Y."/>
            <person name="Xu W."/>
            <person name="Pan J."/>
            <person name="Luo Z.H."/>
            <person name="Li M."/>
        </authorList>
    </citation>
    <scope>NUCLEOTIDE SEQUENCE [LARGE SCALE GENOMIC DNA]</scope>
    <source>
        <strain evidence="3">SpSt-794</strain>
    </source>
</reference>
<gene>
    <name evidence="3" type="ORF">ENV82_01525</name>
</gene>
<dbReference type="GO" id="GO:0003677">
    <property type="term" value="F:DNA binding"/>
    <property type="evidence" value="ECO:0007669"/>
    <property type="project" value="UniProtKB-KW"/>
</dbReference>
<evidence type="ECO:0000259" key="2">
    <source>
        <dbReference type="Pfam" id="PF07282"/>
    </source>
</evidence>
<dbReference type="Pfam" id="PF07282">
    <property type="entry name" value="Cas12f1-like_TNB"/>
    <property type="match status" value="1"/>
</dbReference>
<accession>A0A7C4U093</accession>
<proteinExistence type="predicted"/>
<evidence type="ECO:0000313" key="3">
    <source>
        <dbReference type="EMBL" id="HGW60109.1"/>
    </source>
</evidence>
<protein>
    <recommendedName>
        <fullName evidence="2">Cas12f1-like TNB domain-containing protein</fullName>
    </recommendedName>
</protein>
<organism evidence="3">
    <name type="scientific">Caldisericum exile</name>
    <dbReference type="NCBI Taxonomy" id="693075"/>
    <lineage>
        <taxon>Bacteria</taxon>
        <taxon>Pseudomonadati</taxon>
        <taxon>Caldisericota/Cryosericota group</taxon>
        <taxon>Caldisericota</taxon>
        <taxon>Caldisericia</taxon>
        <taxon>Caldisericales</taxon>
        <taxon>Caldisericaceae</taxon>
        <taxon>Caldisericum</taxon>
    </lineage>
</organism>
<keyword evidence="1" id="KW-0238">DNA-binding</keyword>
<dbReference type="EMBL" id="DTHV01000047">
    <property type="protein sequence ID" value="HGW60109.1"/>
    <property type="molecule type" value="Genomic_DNA"/>
</dbReference>
<feature type="domain" description="Cas12f1-like TNB" evidence="2">
    <location>
        <begin position="410"/>
        <end position="473"/>
    </location>
</feature>
<sequence length="541" mass="64122">MRKKKDKDKKPNLRSILYTSKYFNTGKGEEVKQLLRTISNYKNVLSQYVYENRNLLLTSDGIKTLKANYNIVHNDTILAWNIQKEHHMIVDKYANTLKKHMKNLKLSIQDKMVIARYSKNGKRHKKGDTKYFEIKFRTTKLTKLIKYLVYLDFSKNIEPQITNGAVKDLLNYYKTKPYFDRILNLAKDMQNRLLSKIKFIDFSNDYSIRLTSSNENKARIEIDNTNSLYKHWFIFKMKGDREYRLPLEINKDYHNKDIIAKEFLLYLSKKGNKINISTIYEGEEPVFKQFNKAIGVDVNIKHNFAKLSDDKEIDYDRDFFKNIVKDLSKLDKIGYQNLSEKELKKLQKLYRRLDWYVKLLIHNILDYCEQNGITDLVVEDLRLKDKSNTINEEFNMKYSRLVKLLHLSNVKNMLLRQGEKRGIRVHIVHSEWTSLGCPECGNIDKDNRTTQESFKCSACEYEDNADHVGSTNVLDRFNLFYWLGVQANRLYSVDEYGRISPKKVSRYYLRNVLNKYYEARGFLHHPVLPSNVNSVRTVVKV</sequence>
<dbReference type="InterPro" id="IPR010095">
    <property type="entry name" value="Cas12f1-like_TNB"/>
</dbReference>
<name>A0A7C4U093_9BACT</name>